<dbReference type="PANTHER" id="PTHR23409">
    <property type="entry name" value="RIBONUCLEOSIDE-DIPHOSPHATE REDUCTASE SMALL CHAIN"/>
    <property type="match status" value="1"/>
</dbReference>
<evidence type="ECO:0000256" key="2">
    <source>
        <dbReference type="ARBA" id="ARBA00009303"/>
    </source>
</evidence>
<keyword evidence="6" id="KW-0215">Deoxyribonucleotide synthesis</keyword>
<feature type="transmembrane region" description="Helical" evidence="8">
    <location>
        <begin position="152"/>
        <end position="173"/>
    </location>
</feature>
<evidence type="ECO:0000256" key="1">
    <source>
        <dbReference type="ARBA" id="ARBA00001962"/>
    </source>
</evidence>
<dbReference type="Pfam" id="PF00268">
    <property type="entry name" value="Ribonuc_red_sm"/>
    <property type="match status" value="1"/>
</dbReference>
<organism evidence="9 10">
    <name type="scientific">Port-miou virus</name>
    <dbReference type="NCBI Taxonomy" id="1733873"/>
    <lineage>
        <taxon>Viruses</taxon>
        <taxon>Varidnaviria</taxon>
        <taxon>Bamfordvirae</taxon>
        <taxon>Nucleocytoviricota</taxon>
        <taxon>Megaviricetes</taxon>
        <taxon>Pimascovirales</taxon>
        <taxon>Pimascovirales incertae sedis</taxon>
        <taxon>Marseilleviridae</taxon>
        <taxon>Losannavirus</taxon>
        <taxon>Losannavirus lausannense</taxon>
        <taxon>Lausannevirus</taxon>
    </lineage>
</organism>
<dbReference type="CDD" id="cd01049">
    <property type="entry name" value="RNRR2"/>
    <property type="match status" value="1"/>
</dbReference>
<keyword evidence="4" id="KW-0560">Oxidoreductase</keyword>
<evidence type="ECO:0000256" key="7">
    <source>
        <dbReference type="ARBA" id="ARBA00025523"/>
    </source>
</evidence>
<dbReference type="InterPro" id="IPR033909">
    <property type="entry name" value="RNR_small"/>
</dbReference>
<dbReference type="EC" id="1.17.4.1" evidence="3"/>
<evidence type="ECO:0000256" key="6">
    <source>
        <dbReference type="ARBA" id="ARBA00023116"/>
    </source>
</evidence>
<evidence type="ECO:0000256" key="3">
    <source>
        <dbReference type="ARBA" id="ARBA00012274"/>
    </source>
</evidence>
<evidence type="ECO:0000313" key="10">
    <source>
        <dbReference type="Proteomes" id="UP000319438"/>
    </source>
</evidence>
<comment type="similarity">
    <text evidence="2">Belongs to the ribonucleoside diphosphate reductase small chain family.</text>
</comment>
<dbReference type="GO" id="GO:0009263">
    <property type="term" value="P:deoxyribonucleotide biosynthetic process"/>
    <property type="evidence" value="ECO:0007669"/>
    <property type="project" value="UniProtKB-KW"/>
</dbReference>
<reference evidence="9" key="1">
    <citation type="journal article" date="2015" name="Genome Announc.">
        <title>Complete Genome Sequence of a New Member of the Marseilleviridae Recovered from the Brackish Submarine Spring in the Cassis Port-Miou Calanque, France.</title>
        <authorList>
            <person name="Doutre G."/>
            <person name="Arfib B."/>
            <person name="Rochette P."/>
            <person name="Claverie J.M."/>
            <person name="Bonin P."/>
            <person name="Abergel C."/>
        </authorList>
    </citation>
    <scope>NUCLEOTIDE SEQUENCE [LARGE SCALE GENOMIC DNA]</scope>
    <source>
        <strain evidence="9">1</strain>
    </source>
</reference>
<evidence type="ECO:0000256" key="8">
    <source>
        <dbReference type="SAM" id="Phobius"/>
    </source>
</evidence>
<keyword evidence="8" id="KW-0472">Membrane</keyword>
<dbReference type="EMBL" id="KT428292">
    <property type="protein sequence ID" value="ALH06946.1"/>
    <property type="molecule type" value="Genomic_DNA"/>
</dbReference>
<sequence>MQHHPSHYNFVSRNAVLESYYQKLKKSHWIPEEVDTSKDAQDWQLLSKEEKSFAKLILAFFAQFDGLVVENLVRHFQQEVSSFAKEIEWFYILQAANELIHNETYMNLINVLLPPSKRAKALDAISNYASIRKIADWVEKWMNPAIPLPERIIAFAALEGVIFTGAFAAVYYFTISNRLKGLRTANEWISRDEALHKKFAEVLYNFLVDELKVFERVPQERCHEILTSAIEAVTDFIKYSLRLDNVNIDADRMLGYMKRAVDDLATGLKYEKVYNAENTLDYMLLIGLENKGNFFEGVITDYSKGMDMGDGSFNTKADF</sequence>
<dbReference type="InterPro" id="IPR012348">
    <property type="entry name" value="RNR-like"/>
</dbReference>
<evidence type="ECO:0000256" key="4">
    <source>
        <dbReference type="ARBA" id="ARBA00023002"/>
    </source>
</evidence>
<dbReference type="InterPro" id="IPR009078">
    <property type="entry name" value="Ferritin-like_SF"/>
</dbReference>
<dbReference type="PANTHER" id="PTHR23409:SF18">
    <property type="entry name" value="RIBONUCLEOSIDE-DIPHOSPHATE REDUCTASE SUBUNIT M2"/>
    <property type="match status" value="1"/>
</dbReference>
<dbReference type="InterPro" id="IPR000358">
    <property type="entry name" value="RNR_small_fam"/>
</dbReference>
<dbReference type="UniPathway" id="UPA00326"/>
<comment type="function">
    <text evidence="7">Ribonucleoside-diphosphate reductase holoenzyme provides the precursors necessary for viral DNA synthesis. Allows virus growth in non-dividing cells. Catalyzes the biosynthesis of deoxyribonucleotides from the corresponding ribonucleotides.</text>
</comment>
<protein>
    <recommendedName>
        <fullName evidence="3">ribonucleoside-diphosphate reductase</fullName>
        <ecNumber evidence="3">1.17.4.1</ecNumber>
    </recommendedName>
</protein>
<dbReference type="Gene3D" id="1.10.620.20">
    <property type="entry name" value="Ribonucleotide Reductase, subunit A"/>
    <property type="match status" value="1"/>
</dbReference>
<dbReference type="Proteomes" id="UP000319438">
    <property type="component" value="Segment"/>
</dbReference>
<comment type="cofactor">
    <cofactor evidence="1">
        <name>Fe cation</name>
        <dbReference type="ChEBI" id="CHEBI:24875"/>
    </cofactor>
</comment>
<proteinExistence type="inferred from homology"/>
<name>A0A0N9PM88_9VIRU</name>
<evidence type="ECO:0000256" key="5">
    <source>
        <dbReference type="ARBA" id="ARBA00023004"/>
    </source>
</evidence>
<keyword evidence="8" id="KW-0812">Transmembrane</keyword>
<dbReference type="GO" id="GO:0004748">
    <property type="term" value="F:ribonucleoside-diphosphate reductase activity, thioredoxin disulfide as acceptor"/>
    <property type="evidence" value="ECO:0007669"/>
    <property type="project" value="UniProtKB-EC"/>
</dbReference>
<keyword evidence="5" id="KW-0408">Iron</keyword>
<accession>A0A0N9PM88</accession>
<gene>
    <name evidence="9" type="ORF">PMV_248</name>
</gene>
<dbReference type="SUPFAM" id="SSF47240">
    <property type="entry name" value="Ferritin-like"/>
    <property type="match status" value="1"/>
</dbReference>
<evidence type="ECO:0000313" key="9">
    <source>
        <dbReference type="EMBL" id="ALH06946.1"/>
    </source>
</evidence>
<keyword evidence="8" id="KW-1133">Transmembrane helix</keyword>